<sequence>MLFRTSNICADWVAHGHYGFPNLKNLSPEYSAACQFHNLLVIQPSTSRKAKVPNILGTLTEGSFDVKKNGYPLVVECFLDTASVTIEANFDPGALHGHQVTKILSQFAHILSCILVSPHCALEEICTIGPEDTACLKNWNNWNKTRSEPGEDCIHDLIEIHAVAQPDDPATFAWDGDPTYEQLSSLSSKVAELLVEQSFGPEVVVPIHTEGSKCNAVAMIEAICRAVEARTIIVSPSLVNIHSTDFSRMHVLSVEDAEHDAPLATASSRRQAEALIASVKPYNAAYMVFTSSSTGTPKGAVIEHRSFATNALPRSRSQVLPAKARVLQLAPRGFDASIAEILFTLVAGGCVCVPREVDRYTNIVEYVRYFAVNVLYLTPSVARGLQSDGLLHSRTLILVVDPENHNTVLPIGAVGELLVEGPIVGREYLNEPEKTGRGGALHPSLRGEHAQDCNSEDGTTGVPNSGDILRSSTPKFQSLVQDIRHELENQLDRI</sequence>
<dbReference type="SUPFAM" id="SSF52777">
    <property type="entry name" value="CoA-dependent acyltransferases"/>
    <property type="match status" value="1"/>
</dbReference>
<dbReference type="PANTHER" id="PTHR45527:SF1">
    <property type="entry name" value="FATTY ACID SYNTHASE"/>
    <property type="match status" value="1"/>
</dbReference>
<dbReference type="PANTHER" id="PTHR45527">
    <property type="entry name" value="NONRIBOSOMAL PEPTIDE SYNTHETASE"/>
    <property type="match status" value="1"/>
</dbReference>
<dbReference type="Gene3D" id="2.30.38.10">
    <property type="entry name" value="Luciferase, Domain 3"/>
    <property type="match status" value="1"/>
</dbReference>
<feature type="region of interest" description="Disordered" evidence="4">
    <location>
        <begin position="429"/>
        <end position="471"/>
    </location>
</feature>
<keyword evidence="2" id="KW-0597">Phosphoprotein</keyword>
<dbReference type="GO" id="GO:0031177">
    <property type="term" value="F:phosphopantetheine binding"/>
    <property type="evidence" value="ECO:0007669"/>
    <property type="project" value="TreeGrafter"/>
</dbReference>
<feature type="domain" description="AMP-dependent synthetase/ligase" evidence="5">
    <location>
        <begin position="219"/>
        <end position="387"/>
    </location>
</feature>
<evidence type="ECO:0000256" key="4">
    <source>
        <dbReference type="SAM" id="MobiDB-lite"/>
    </source>
</evidence>
<dbReference type="OrthoDB" id="416786at2759"/>
<dbReference type="AlphaFoldDB" id="A0A0F0ID45"/>
<name>A0A0F0ID45_ASPPU</name>
<accession>A0A0F0ID45</accession>
<comment type="similarity">
    <text evidence="3">Belongs to the NRP synthetase family.</text>
</comment>
<protein>
    <submittedName>
        <fullName evidence="6">AMP-binding enzyme</fullName>
    </submittedName>
</protein>
<dbReference type="Proteomes" id="UP000033540">
    <property type="component" value="Unassembled WGS sequence"/>
</dbReference>
<evidence type="ECO:0000256" key="1">
    <source>
        <dbReference type="ARBA" id="ARBA00022450"/>
    </source>
</evidence>
<evidence type="ECO:0000259" key="5">
    <source>
        <dbReference type="Pfam" id="PF00501"/>
    </source>
</evidence>
<dbReference type="GO" id="GO:0044550">
    <property type="term" value="P:secondary metabolite biosynthetic process"/>
    <property type="evidence" value="ECO:0007669"/>
    <property type="project" value="TreeGrafter"/>
</dbReference>
<feature type="compositionally biased region" description="Polar residues" evidence="4">
    <location>
        <begin position="452"/>
        <end position="463"/>
    </location>
</feature>
<dbReference type="InterPro" id="IPR042099">
    <property type="entry name" value="ANL_N_sf"/>
</dbReference>
<dbReference type="EMBL" id="JZEE01000541">
    <property type="protein sequence ID" value="KJK63823.1"/>
    <property type="molecule type" value="Genomic_DNA"/>
</dbReference>
<keyword evidence="1" id="KW-0596">Phosphopantetheine</keyword>
<dbReference type="GO" id="GO:0005737">
    <property type="term" value="C:cytoplasm"/>
    <property type="evidence" value="ECO:0007669"/>
    <property type="project" value="TreeGrafter"/>
</dbReference>
<evidence type="ECO:0000256" key="2">
    <source>
        <dbReference type="ARBA" id="ARBA00022553"/>
    </source>
</evidence>
<dbReference type="InterPro" id="IPR000873">
    <property type="entry name" value="AMP-dep_synth/lig_dom"/>
</dbReference>
<dbReference type="Gene3D" id="3.30.559.30">
    <property type="entry name" value="Nonribosomal peptide synthetase, condensation domain"/>
    <property type="match status" value="1"/>
</dbReference>
<evidence type="ECO:0000313" key="7">
    <source>
        <dbReference type="Proteomes" id="UP000033540"/>
    </source>
</evidence>
<dbReference type="Gene3D" id="3.40.50.12780">
    <property type="entry name" value="N-terminal domain of ligase-like"/>
    <property type="match status" value="1"/>
</dbReference>
<gene>
    <name evidence="6" type="ORF">P875_00064745</name>
</gene>
<evidence type="ECO:0000313" key="6">
    <source>
        <dbReference type="EMBL" id="KJK63823.1"/>
    </source>
</evidence>
<evidence type="ECO:0000256" key="3">
    <source>
        <dbReference type="ARBA" id="ARBA00029454"/>
    </source>
</evidence>
<dbReference type="Pfam" id="PF00501">
    <property type="entry name" value="AMP-binding"/>
    <property type="match status" value="1"/>
</dbReference>
<proteinExistence type="inferred from homology"/>
<organism evidence="6 7">
    <name type="scientific">Aspergillus parasiticus (strain ATCC 56775 / NRRL 5862 / SRRC 143 / SU-1)</name>
    <dbReference type="NCBI Taxonomy" id="1403190"/>
    <lineage>
        <taxon>Eukaryota</taxon>
        <taxon>Fungi</taxon>
        <taxon>Dikarya</taxon>
        <taxon>Ascomycota</taxon>
        <taxon>Pezizomycotina</taxon>
        <taxon>Eurotiomycetes</taxon>
        <taxon>Eurotiomycetidae</taxon>
        <taxon>Eurotiales</taxon>
        <taxon>Aspergillaceae</taxon>
        <taxon>Aspergillus</taxon>
        <taxon>Aspergillus subgen. Circumdati</taxon>
    </lineage>
</organism>
<dbReference type="STRING" id="1403190.A0A0F0ID45"/>
<dbReference type="GO" id="GO:0043041">
    <property type="term" value="P:amino acid activation for nonribosomal peptide biosynthetic process"/>
    <property type="evidence" value="ECO:0007669"/>
    <property type="project" value="TreeGrafter"/>
</dbReference>
<reference evidence="6 7" key="1">
    <citation type="submission" date="2015-02" db="EMBL/GenBank/DDBJ databases">
        <title>Draft genome sequence of Aspergillus parasiticus SU-1.</title>
        <authorList>
            <person name="Yu J."/>
            <person name="Fedorova N."/>
            <person name="Yin Y."/>
            <person name="Losada L."/>
            <person name="Zafar N."/>
            <person name="Taujale R."/>
            <person name="Ehrlich K.C."/>
            <person name="Bhatnagar D."/>
            <person name="Cleveland T.E."/>
            <person name="Bennett J.W."/>
            <person name="Nierman W.C."/>
        </authorList>
    </citation>
    <scope>NUCLEOTIDE SEQUENCE [LARGE SCALE GENOMIC DNA]</scope>
    <source>
        <strain evidence="7">ATCC 56775 / NRRL 5862 / SRRC 143 / SU-1</strain>
    </source>
</reference>
<comment type="caution">
    <text evidence="6">The sequence shown here is derived from an EMBL/GenBank/DDBJ whole genome shotgun (WGS) entry which is preliminary data.</text>
</comment>
<dbReference type="SUPFAM" id="SSF56801">
    <property type="entry name" value="Acetyl-CoA synthetase-like"/>
    <property type="match status" value="1"/>
</dbReference>